<name>G8JQP8_ERECY</name>
<dbReference type="SUPFAM" id="SSF64356">
    <property type="entry name" value="SNARE-like"/>
    <property type="match status" value="1"/>
</dbReference>
<organism evidence="1 2">
    <name type="scientific">Eremothecium cymbalariae (strain CBS 270.75 / DBVPG 7215 / KCTC 17166 / NRRL Y-17582)</name>
    <name type="common">Yeast</name>
    <dbReference type="NCBI Taxonomy" id="931890"/>
    <lineage>
        <taxon>Eukaryota</taxon>
        <taxon>Fungi</taxon>
        <taxon>Dikarya</taxon>
        <taxon>Ascomycota</taxon>
        <taxon>Saccharomycotina</taxon>
        <taxon>Saccharomycetes</taxon>
        <taxon>Saccharomycetales</taxon>
        <taxon>Saccharomycetaceae</taxon>
        <taxon>Eremothecium</taxon>
    </lineage>
</organism>
<evidence type="ECO:0000313" key="2">
    <source>
        <dbReference type="Proteomes" id="UP000006790"/>
    </source>
</evidence>
<dbReference type="eggNOG" id="ENOG502S4FS">
    <property type="taxonomic scope" value="Eukaryota"/>
</dbReference>
<dbReference type="Proteomes" id="UP000006790">
    <property type="component" value="Chromosome 3"/>
</dbReference>
<dbReference type="STRING" id="931890.G8JQP8"/>
<evidence type="ECO:0000313" key="1">
    <source>
        <dbReference type="EMBL" id="AET39032.1"/>
    </source>
</evidence>
<keyword evidence="2" id="KW-1185">Reference proteome</keyword>
<reference evidence="2" key="1">
    <citation type="journal article" date="2012" name="G3 (Bethesda)">
        <title>Pichia sorbitophila, an interspecies yeast hybrid reveals early steps of genome resolution following polyploidization.</title>
        <authorList>
            <person name="Leh Louis V."/>
            <person name="Despons L."/>
            <person name="Friedrich A."/>
            <person name="Martin T."/>
            <person name="Durrens P."/>
            <person name="Casaregola S."/>
            <person name="Neuveglise C."/>
            <person name="Fairhead C."/>
            <person name="Marck C."/>
            <person name="Cruz J.A."/>
            <person name="Straub M.L."/>
            <person name="Kugler V."/>
            <person name="Sacerdot C."/>
            <person name="Uzunov Z."/>
            <person name="Thierry A."/>
            <person name="Weiss S."/>
            <person name="Bleykasten C."/>
            <person name="De Montigny J."/>
            <person name="Jacques N."/>
            <person name="Jung P."/>
            <person name="Lemaire M."/>
            <person name="Mallet S."/>
            <person name="Morel G."/>
            <person name="Richard G.F."/>
            <person name="Sarkar A."/>
            <person name="Savel G."/>
            <person name="Schacherer J."/>
            <person name="Seret M.L."/>
            <person name="Talla E."/>
            <person name="Samson G."/>
            <person name="Jubin C."/>
            <person name="Poulain J."/>
            <person name="Vacherie B."/>
            <person name="Barbe V."/>
            <person name="Pelletier E."/>
            <person name="Sherman D.J."/>
            <person name="Westhof E."/>
            <person name="Weissenbach J."/>
            <person name="Baret P.V."/>
            <person name="Wincker P."/>
            <person name="Gaillardin C."/>
            <person name="Dujon B."/>
            <person name="Souciet J.L."/>
        </authorList>
    </citation>
    <scope>NUCLEOTIDE SEQUENCE [LARGE SCALE GENOMIC DNA]</scope>
    <source>
        <strain evidence="2">CBS 270.75 / DBVPG 7215 / KCTC 17166 / NRRL Y-17582</strain>
    </source>
</reference>
<dbReference type="GO" id="GO:0034498">
    <property type="term" value="P:early endosome to Golgi transport"/>
    <property type="evidence" value="ECO:0007669"/>
    <property type="project" value="EnsemblFungi"/>
</dbReference>
<dbReference type="FunCoup" id="G8JQP8">
    <property type="interactions" value="29"/>
</dbReference>
<gene>
    <name evidence="1" type="ordered locus">Ecym_3561</name>
</gene>
<dbReference type="KEGG" id="erc:Ecym_3561"/>
<dbReference type="GO" id="GO:0005829">
    <property type="term" value="C:cytosol"/>
    <property type="evidence" value="ECO:0007669"/>
    <property type="project" value="GOC"/>
</dbReference>
<dbReference type="Gene3D" id="3.30.450.70">
    <property type="match status" value="1"/>
</dbReference>
<dbReference type="OrthoDB" id="18320at2759"/>
<dbReference type="EMBL" id="CP002499">
    <property type="protein sequence ID" value="AET39032.1"/>
    <property type="molecule type" value="Genomic_DNA"/>
</dbReference>
<dbReference type="RefSeq" id="XP_003645849.1">
    <property type="nucleotide sequence ID" value="XM_003645801.1"/>
</dbReference>
<proteinExistence type="predicted"/>
<dbReference type="InterPro" id="IPR011012">
    <property type="entry name" value="Longin-like_dom_sf"/>
</dbReference>
<dbReference type="GO" id="GO:0065003">
    <property type="term" value="P:protein-containing complex assembly"/>
    <property type="evidence" value="ECO:0007669"/>
    <property type="project" value="EnsemblFungi"/>
</dbReference>
<dbReference type="OMA" id="VFGMLIK"/>
<dbReference type="Pfam" id="PF04628">
    <property type="entry name" value="Sedlin_N"/>
    <property type="match status" value="1"/>
</dbReference>
<dbReference type="GeneID" id="11469156"/>
<sequence length="143" mass="16406">MDAESPNISKPCFITVINAKGMPIIVYPVSMGFENELKFNVLSNISLDWFENELYDCMTMGKFELSGIKSLFELEGFKVYGQLVQQTGWRYVLGFVNDAREVDVADCFNKVREIVVTCKCNPFVSDQDQLVSQIEQEFKKQFT</sequence>
<protein>
    <submittedName>
        <fullName evidence="1">Uncharacterized protein</fullName>
    </submittedName>
</protein>
<dbReference type="GO" id="GO:1990071">
    <property type="term" value="C:TRAPPII protein complex"/>
    <property type="evidence" value="ECO:0007669"/>
    <property type="project" value="EnsemblFungi"/>
</dbReference>
<dbReference type="GO" id="GO:0006888">
    <property type="term" value="P:endoplasmic reticulum to Golgi vesicle-mediated transport"/>
    <property type="evidence" value="ECO:0007669"/>
    <property type="project" value="InterPro"/>
</dbReference>
<dbReference type="HOGENOM" id="CLU_097630_1_0_1"/>
<dbReference type="InterPro" id="IPR006722">
    <property type="entry name" value="Sedlin"/>
</dbReference>
<dbReference type="AlphaFoldDB" id="G8JQP8"/>
<accession>G8JQP8</accession>
<dbReference type="InParanoid" id="G8JQP8"/>